<dbReference type="AlphaFoldDB" id="A0A9J6H2T3"/>
<feature type="compositionally biased region" description="Low complexity" evidence="2">
    <location>
        <begin position="540"/>
        <end position="558"/>
    </location>
</feature>
<dbReference type="EMBL" id="JABSTR010000011">
    <property type="protein sequence ID" value="KAH9381288.1"/>
    <property type="molecule type" value="Genomic_DNA"/>
</dbReference>
<dbReference type="VEuPathDB" id="VectorBase:HLOH_064448"/>
<dbReference type="OMA" id="MQMKLAW"/>
<feature type="coiled-coil region" evidence="1">
    <location>
        <begin position="2"/>
        <end position="36"/>
    </location>
</feature>
<evidence type="ECO:0000256" key="1">
    <source>
        <dbReference type="SAM" id="Coils"/>
    </source>
</evidence>
<evidence type="ECO:0000313" key="3">
    <source>
        <dbReference type="EMBL" id="KAH9381288.1"/>
    </source>
</evidence>
<protein>
    <submittedName>
        <fullName evidence="3">Uncharacterized protein</fullName>
    </submittedName>
</protein>
<proteinExistence type="predicted"/>
<gene>
    <name evidence="3" type="ORF">HPB48_003269</name>
</gene>
<dbReference type="OrthoDB" id="311279at2759"/>
<name>A0A9J6H2T3_HAELO</name>
<feature type="region of interest" description="Disordered" evidence="2">
    <location>
        <begin position="537"/>
        <end position="566"/>
    </location>
</feature>
<dbReference type="Proteomes" id="UP000821853">
    <property type="component" value="Chromosome 9"/>
</dbReference>
<accession>A0A9J6H2T3</accession>
<reference evidence="3 4" key="1">
    <citation type="journal article" date="2020" name="Cell">
        <title>Large-Scale Comparative Analyses of Tick Genomes Elucidate Their Genetic Diversity and Vector Capacities.</title>
        <authorList>
            <consortium name="Tick Genome and Microbiome Consortium (TIGMIC)"/>
            <person name="Jia N."/>
            <person name="Wang J."/>
            <person name="Shi W."/>
            <person name="Du L."/>
            <person name="Sun Y."/>
            <person name="Zhan W."/>
            <person name="Jiang J.F."/>
            <person name="Wang Q."/>
            <person name="Zhang B."/>
            <person name="Ji P."/>
            <person name="Bell-Sakyi L."/>
            <person name="Cui X.M."/>
            <person name="Yuan T.T."/>
            <person name="Jiang B.G."/>
            <person name="Yang W.F."/>
            <person name="Lam T.T."/>
            <person name="Chang Q.C."/>
            <person name="Ding S.J."/>
            <person name="Wang X.J."/>
            <person name="Zhu J.G."/>
            <person name="Ruan X.D."/>
            <person name="Zhao L."/>
            <person name="Wei J.T."/>
            <person name="Ye R.Z."/>
            <person name="Que T.C."/>
            <person name="Du C.H."/>
            <person name="Zhou Y.H."/>
            <person name="Cheng J.X."/>
            <person name="Dai P.F."/>
            <person name="Guo W.B."/>
            <person name="Han X.H."/>
            <person name="Huang E.J."/>
            <person name="Li L.F."/>
            <person name="Wei W."/>
            <person name="Gao Y.C."/>
            <person name="Liu J.Z."/>
            <person name="Shao H.Z."/>
            <person name="Wang X."/>
            <person name="Wang C.C."/>
            <person name="Yang T.C."/>
            <person name="Huo Q.B."/>
            <person name="Li W."/>
            <person name="Chen H.Y."/>
            <person name="Chen S.E."/>
            <person name="Zhou L.G."/>
            <person name="Ni X.B."/>
            <person name="Tian J.H."/>
            <person name="Sheng Y."/>
            <person name="Liu T."/>
            <person name="Pan Y.S."/>
            <person name="Xia L.Y."/>
            <person name="Li J."/>
            <person name="Zhao F."/>
            <person name="Cao W.C."/>
        </authorList>
    </citation>
    <scope>NUCLEOTIDE SEQUENCE [LARGE SCALE GENOMIC DNA]</scope>
    <source>
        <strain evidence="3">HaeL-2018</strain>
    </source>
</reference>
<keyword evidence="1" id="KW-0175">Coiled coil</keyword>
<keyword evidence="4" id="KW-1185">Reference proteome</keyword>
<comment type="caution">
    <text evidence="3">The sequence shown here is derived from an EMBL/GenBank/DDBJ whole genome shotgun (WGS) entry which is preliminary data.</text>
</comment>
<sequence length="566" mass="65103">MMQRADKVISEKDAALKNLRNKLSSHREDHMRKEIEDDVRKNFSSYTKQLQMNHEKCRASLHEANIQTAVLKAKLESAERSHQRALQELELKHKAEANQLQVEIQRMKAQESQLDAEDVMTQLLNAQRENADLQSRVKLVSLDLKEAKHEKHCILMEHQATLQKRTEELATIEEANKITEAKLKSMQQQKDALEDTLGKYRQETSRLSQQLLSNEEEKASLKNKLSLAEQRHKAELAQLKTDSVRQKAELEHKYEKTLAELANAKADAELAVKNSVGQKHLLEEKEKELEQKHQAARSKDWEHARKLESEKILLEGKLKELATAKAAALERLAESDLQVKRLKHAEDARRQEMEEEIHALKTRIKTLLDVRDGTNKVAAENHILQQRLELAAEQHKNDTAAIKDAHDEKNVLSAKVESLQFELQSNREQKKIIASCRSKMKTMRSAKHEMEAEAVHLKQSVPLDVHRELQDELKKLRRKQLEFHALLQFPLAHPDSQSLGDISRLKEKLDHLDLQQREQMEQMITFVKKFCGGRRAGYPSSVDSSSSKHSSHSKSSSTSKEHPHLS</sequence>
<organism evidence="3 4">
    <name type="scientific">Haemaphysalis longicornis</name>
    <name type="common">Bush tick</name>
    <dbReference type="NCBI Taxonomy" id="44386"/>
    <lineage>
        <taxon>Eukaryota</taxon>
        <taxon>Metazoa</taxon>
        <taxon>Ecdysozoa</taxon>
        <taxon>Arthropoda</taxon>
        <taxon>Chelicerata</taxon>
        <taxon>Arachnida</taxon>
        <taxon>Acari</taxon>
        <taxon>Parasitiformes</taxon>
        <taxon>Ixodida</taxon>
        <taxon>Ixodoidea</taxon>
        <taxon>Ixodidae</taxon>
        <taxon>Haemaphysalinae</taxon>
        <taxon>Haemaphysalis</taxon>
    </lineage>
</organism>
<feature type="coiled-coil region" evidence="1">
    <location>
        <begin position="61"/>
        <end position="370"/>
    </location>
</feature>
<evidence type="ECO:0000256" key="2">
    <source>
        <dbReference type="SAM" id="MobiDB-lite"/>
    </source>
</evidence>
<evidence type="ECO:0000313" key="4">
    <source>
        <dbReference type="Proteomes" id="UP000821853"/>
    </source>
</evidence>